<keyword evidence="5 9" id="KW-0999">Mitochondrion inner membrane</keyword>
<comment type="subcellular location">
    <subcellularLocation>
        <location evidence="1 9">Mitochondrion inner membrane</location>
        <topology evidence="1 9">Multi-pass membrane protein</topology>
    </subcellularLocation>
</comment>
<evidence type="ECO:0000256" key="9">
    <source>
        <dbReference type="RuleBase" id="RU363100"/>
    </source>
</evidence>
<sequence length="116" mass="12767">MAAAQASQSMFQKFLNHPAGPKTVHFWAPAMKWSLVIAALGDLKRPPEKLSLTQTVALAATGCIWARYSLVIIPVNYQLFAVNIFVGATGLYQLYRIYDYRSKLPQPAAAAVLEAK</sequence>
<dbReference type="RefSeq" id="XP_031022011.1">
    <property type="nucleotide sequence ID" value="XM_031172010.1"/>
</dbReference>
<dbReference type="OrthoDB" id="869189at2759"/>
<dbReference type="PANTHER" id="PTHR14154">
    <property type="entry name" value="UPF0041 BRAIN PROTEIN 44-RELATED"/>
    <property type="match status" value="1"/>
</dbReference>
<keyword evidence="11" id="KW-1185">Reference proteome</keyword>
<dbReference type="Pfam" id="PF03650">
    <property type="entry name" value="MPC"/>
    <property type="match status" value="1"/>
</dbReference>
<dbReference type="STRING" id="1806994.A0A507BHI6"/>
<accession>A0A507BHI6</accession>
<evidence type="ECO:0000256" key="5">
    <source>
        <dbReference type="ARBA" id="ARBA00022792"/>
    </source>
</evidence>
<evidence type="ECO:0000256" key="7">
    <source>
        <dbReference type="ARBA" id="ARBA00023128"/>
    </source>
</evidence>
<keyword evidence="8 9" id="KW-0472">Membrane</keyword>
<comment type="caution">
    <text evidence="9">Lacks conserved residue(s) required for the propagation of feature annotation.</text>
</comment>
<reference evidence="10 11" key="1">
    <citation type="journal article" date="2019" name="Sci. Rep.">
        <title>Comparative genomics of chytrid fungi reveal insights into the obligate biotrophic and pathogenic lifestyle of Synchytrium endobioticum.</title>
        <authorList>
            <person name="van de Vossenberg B.T.L.H."/>
            <person name="Warris S."/>
            <person name="Nguyen H.D.T."/>
            <person name="van Gent-Pelzer M.P.E."/>
            <person name="Joly D.L."/>
            <person name="van de Geest H.C."/>
            <person name="Bonants P.J.M."/>
            <person name="Smith D.S."/>
            <person name="Levesque C.A."/>
            <person name="van der Lee T.A.J."/>
        </authorList>
    </citation>
    <scope>NUCLEOTIDE SEQUENCE [LARGE SCALE GENOMIC DNA]</scope>
    <source>
        <strain evidence="10 11">JEL517</strain>
    </source>
</reference>
<comment type="function">
    <text evidence="9">Mediates the uptake of pyruvate into mitochondria.</text>
</comment>
<protein>
    <recommendedName>
        <fullName evidence="9">Mitochondrial pyruvate carrier</fullName>
    </recommendedName>
</protein>
<dbReference type="GeneID" id="42007307"/>
<evidence type="ECO:0000256" key="3">
    <source>
        <dbReference type="ARBA" id="ARBA00022448"/>
    </source>
</evidence>
<keyword evidence="7 9" id="KW-0496">Mitochondrion</keyword>
<keyword evidence="6 9" id="KW-1133">Transmembrane helix</keyword>
<organism evidence="10 11">
    <name type="scientific">Synchytrium microbalum</name>
    <dbReference type="NCBI Taxonomy" id="1806994"/>
    <lineage>
        <taxon>Eukaryota</taxon>
        <taxon>Fungi</taxon>
        <taxon>Fungi incertae sedis</taxon>
        <taxon>Chytridiomycota</taxon>
        <taxon>Chytridiomycota incertae sedis</taxon>
        <taxon>Chytridiomycetes</taxon>
        <taxon>Synchytriales</taxon>
        <taxon>Synchytriaceae</taxon>
        <taxon>Synchytrium</taxon>
    </lineage>
</organism>
<comment type="caution">
    <text evidence="10">The sequence shown here is derived from an EMBL/GenBank/DDBJ whole genome shotgun (WGS) entry which is preliminary data.</text>
</comment>
<dbReference type="GO" id="GO:0006850">
    <property type="term" value="P:pyruvate import into mitochondria"/>
    <property type="evidence" value="ECO:0007669"/>
    <property type="project" value="InterPro"/>
</dbReference>
<dbReference type="AlphaFoldDB" id="A0A507BHI6"/>
<dbReference type="InterPro" id="IPR005336">
    <property type="entry name" value="MPC"/>
</dbReference>
<name>A0A507BHI6_9FUNG</name>
<evidence type="ECO:0000313" key="11">
    <source>
        <dbReference type="Proteomes" id="UP000319731"/>
    </source>
</evidence>
<evidence type="ECO:0000256" key="8">
    <source>
        <dbReference type="ARBA" id="ARBA00023136"/>
    </source>
</evidence>
<gene>
    <name evidence="10" type="ORF">SmJEL517_g06084</name>
</gene>
<feature type="transmembrane region" description="Helical" evidence="9">
    <location>
        <begin position="79"/>
        <end position="98"/>
    </location>
</feature>
<comment type="similarity">
    <text evidence="2 9">Belongs to the mitochondrial pyruvate carrier (MPC) (TC 2.A.105) family.</text>
</comment>
<dbReference type="Proteomes" id="UP000319731">
    <property type="component" value="Unassembled WGS sequence"/>
</dbReference>
<dbReference type="EMBL" id="QEAO01000075">
    <property type="protein sequence ID" value="TPX30330.1"/>
    <property type="molecule type" value="Genomic_DNA"/>
</dbReference>
<evidence type="ECO:0000313" key="10">
    <source>
        <dbReference type="EMBL" id="TPX30330.1"/>
    </source>
</evidence>
<evidence type="ECO:0000256" key="2">
    <source>
        <dbReference type="ARBA" id="ARBA00006416"/>
    </source>
</evidence>
<keyword evidence="3 9" id="KW-0813">Transport</keyword>
<proteinExistence type="inferred from homology"/>
<evidence type="ECO:0000256" key="4">
    <source>
        <dbReference type="ARBA" id="ARBA00022692"/>
    </source>
</evidence>
<evidence type="ECO:0000256" key="1">
    <source>
        <dbReference type="ARBA" id="ARBA00004448"/>
    </source>
</evidence>
<evidence type="ECO:0000256" key="6">
    <source>
        <dbReference type="ARBA" id="ARBA00022989"/>
    </source>
</evidence>
<keyword evidence="4 9" id="KW-0812">Transmembrane</keyword>
<dbReference type="GO" id="GO:0005743">
    <property type="term" value="C:mitochondrial inner membrane"/>
    <property type="evidence" value="ECO:0007669"/>
    <property type="project" value="UniProtKB-SubCell"/>
</dbReference>